<keyword evidence="2" id="KW-1185">Reference proteome</keyword>
<dbReference type="RefSeq" id="WP_270038803.1">
    <property type="nucleotide sequence ID" value="NZ_JAPDOD010000004.1"/>
</dbReference>
<evidence type="ECO:0000313" key="2">
    <source>
        <dbReference type="Proteomes" id="UP001149140"/>
    </source>
</evidence>
<dbReference type="AlphaFoldDB" id="A0A9X3RYS9"/>
<evidence type="ECO:0000313" key="1">
    <source>
        <dbReference type="EMBL" id="MDA0160035.1"/>
    </source>
</evidence>
<sequence length="74" mass="8005">MSSNVEIRIRGTLPADAAERLGMTASRQPGDTVLRGVVADQPALHGVLDRLRCNGIELIDVRRIPGHSEVPPPR</sequence>
<organism evidence="1 2">
    <name type="scientific">Solirubrobacter ginsenosidimutans</name>
    <dbReference type="NCBI Taxonomy" id="490573"/>
    <lineage>
        <taxon>Bacteria</taxon>
        <taxon>Bacillati</taxon>
        <taxon>Actinomycetota</taxon>
        <taxon>Thermoleophilia</taxon>
        <taxon>Solirubrobacterales</taxon>
        <taxon>Solirubrobacteraceae</taxon>
        <taxon>Solirubrobacter</taxon>
    </lineage>
</organism>
<protein>
    <submittedName>
        <fullName evidence="1">Uncharacterized protein</fullName>
    </submittedName>
</protein>
<gene>
    <name evidence="1" type="ORF">OM076_07165</name>
</gene>
<comment type="caution">
    <text evidence="1">The sequence shown here is derived from an EMBL/GenBank/DDBJ whole genome shotgun (WGS) entry which is preliminary data.</text>
</comment>
<dbReference type="EMBL" id="JAPDOD010000004">
    <property type="protein sequence ID" value="MDA0160035.1"/>
    <property type="molecule type" value="Genomic_DNA"/>
</dbReference>
<proteinExistence type="predicted"/>
<accession>A0A9X3RYS9</accession>
<dbReference type="Proteomes" id="UP001149140">
    <property type="component" value="Unassembled WGS sequence"/>
</dbReference>
<reference evidence="1" key="1">
    <citation type="submission" date="2022-10" db="EMBL/GenBank/DDBJ databases">
        <title>The WGS of Solirubrobacter ginsenosidimutans DSM 21036.</title>
        <authorList>
            <person name="Jiang Z."/>
        </authorList>
    </citation>
    <scope>NUCLEOTIDE SEQUENCE</scope>
    <source>
        <strain evidence="1">DSM 21036</strain>
    </source>
</reference>
<name>A0A9X3RYS9_9ACTN</name>